<evidence type="ECO:0000313" key="2">
    <source>
        <dbReference type="Proteomes" id="UP000805418"/>
    </source>
</evidence>
<dbReference type="GeneTree" id="ENSGT00390000016446"/>
<dbReference type="OrthoDB" id="9439442at2759"/>
<dbReference type="Proteomes" id="UP000805418">
    <property type="component" value="Chromosome 15"/>
</dbReference>
<reference evidence="1" key="3">
    <citation type="submission" date="2025-09" db="UniProtKB">
        <authorList>
            <consortium name="Ensembl"/>
        </authorList>
    </citation>
    <scope>IDENTIFICATION</scope>
    <source>
        <strain evidence="1">Boxer</strain>
    </source>
</reference>
<gene>
    <name evidence="1" type="primary">TEX38</name>
</gene>
<dbReference type="InterPro" id="IPR031677">
    <property type="entry name" value="TEX38"/>
</dbReference>
<reference evidence="1" key="1">
    <citation type="submission" date="2020-03" db="EMBL/GenBank/DDBJ databases">
        <title>Long-read based genome assembly of a Labrador retriever dog.</title>
        <authorList>
            <person name="Eory L."/>
            <person name="Zhang W."/>
            <person name="Schoenebeck J."/>
        </authorList>
    </citation>
    <scope>NUCLEOTIDE SEQUENCE [LARGE SCALE GENOMIC DNA]</scope>
    <source>
        <strain evidence="1">Labrador retriever</strain>
    </source>
</reference>
<proteinExistence type="predicted"/>
<organism evidence="1 2">
    <name type="scientific">Canis lupus familiaris</name>
    <name type="common">Dog</name>
    <name type="synonym">Canis familiaris</name>
    <dbReference type="NCBI Taxonomy" id="9615"/>
    <lineage>
        <taxon>Eukaryota</taxon>
        <taxon>Metazoa</taxon>
        <taxon>Chordata</taxon>
        <taxon>Craniata</taxon>
        <taxon>Vertebrata</taxon>
        <taxon>Euteleostomi</taxon>
        <taxon>Mammalia</taxon>
        <taxon>Eutheria</taxon>
        <taxon>Laurasiatheria</taxon>
        <taxon>Carnivora</taxon>
        <taxon>Caniformia</taxon>
        <taxon>Canidae</taxon>
        <taxon>Canis</taxon>
    </lineage>
</organism>
<dbReference type="Ensembl" id="ENSCAFT00845032895.1">
    <property type="protein sequence ID" value="ENSCAFP00845025740.1"/>
    <property type="gene ID" value="ENSCAFG00845018605.1"/>
</dbReference>
<protein>
    <submittedName>
        <fullName evidence="1">Testis expressed 38</fullName>
    </submittedName>
</protein>
<dbReference type="AlphaFoldDB" id="A0A8I3PE57"/>
<keyword evidence="2" id="KW-1185">Reference proteome</keyword>
<sequence>MDRPLRHMGASLRVHHKGWRADNSVGGSVPGSRDTLGLGDTIGWNLFLLLTQDLISTAPRMFNAQNPVTSALGNNGTKHSRAFYWLGRWVSELLLPRAISWVPRLDLMDSQQEDLSLPGVWVSLYFGFLGLCSVVTGGCILFLHWRKNLRREERAQAWVEVMRAATFTYSPLLYWINKRRYYGMNTAINTGPPPAATKTETEVQNSDPLWELDISESRSSVAEDSSPKVEGPALLQPALQPLLSPMLRSQTSSPLPVPIFQEVPFSISLCNLPPVMNHSVSYPLDTCPERNIHFHSLPTMAHGDHCFNAKPFASEL</sequence>
<dbReference type="PANTHER" id="PTHR37362:SF1">
    <property type="entry name" value="TESTIS-EXPRESSED PROTEIN 38"/>
    <property type="match status" value="1"/>
</dbReference>
<dbReference type="Pfam" id="PF15834">
    <property type="entry name" value="THEG4"/>
    <property type="match status" value="1"/>
</dbReference>
<evidence type="ECO:0000313" key="1">
    <source>
        <dbReference type="Ensembl" id="ENSCAFP00845025740.1"/>
    </source>
</evidence>
<reference evidence="1" key="2">
    <citation type="submission" date="2025-08" db="UniProtKB">
        <authorList>
            <consortium name="Ensembl"/>
        </authorList>
    </citation>
    <scope>IDENTIFICATION</scope>
    <source>
        <strain evidence="1">Boxer</strain>
    </source>
</reference>
<name>A0A8I3PE57_CANLF</name>
<accession>A0A8I3PE57</accession>
<dbReference type="PANTHER" id="PTHR37362">
    <property type="entry name" value="TESTIS-EXPRESSED PROTEIN 38"/>
    <property type="match status" value="1"/>
</dbReference>